<sequence>MPDPDQLMSNPQARMFNGSYDFSIEGGIFNNIAGNLNVMKFQESGERGLFLLYQSACASAVFNAEARFPPPLCHSGTRESILGDLKTWIDSPGDLSDIRWLYGPAGAGKSAIAQTLAETCSKDDTLAGSFFFWRSDSSRNNPRQLFTTIAFQLAILIPELRPIINSVVLDNPYILTSSIEAQFNALIVGPCLKAQLGLDDELAPAKMRGAKWNLLKMRGKKRSRSGDEQKQSKRSIRRILIIDGLDECLDTHDQLRVLSILSNGMQKHGLPFRLLIASRPEPRIREAFRGPHFERNCLWTCLDDNFQASCDIRRFLQDEFCLILERHSETMEHVPRPWPTTAQIEHLVEKASGHFIYPSTVLKFINDDGAVPADRLDVILGLAMPEKSDSPFAALDALYRQILSKATNKTLLLRILGVLVLYRAVSHEPGNSEVFLALLQIPLGTVRATLSGAHSLFREPSPVESGFEFCHASFTDFLLDPDRSLEFFVDQPRYHDYLAQSCLDVLLQDTHTATNIVPQARWYALDFWGRHCAASAAGNPDMTLSPELTSKLSTFDVYAAATEVVWTLGRRRGGSVQAVGLSSPKTTYVVCELLVDFLEGAYRVWFQLQNKPGLRLQQFHDISTKGFTIKASTCACFSRDQSPHDGQTHEAVLCPDQTKHKEPQISVALSPDLDASIVSGVDDPADLNVKFDRPVSLIRTAVRHIASQHRSGLVFMQICPLSDTEGA</sequence>
<comment type="caution">
    <text evidence="3">The sequence shown here is derived from an EMBL/GenBank/DDBJ whole genome shotgun (WGS) entry which is preliminary data.</text>
</comment>
<evidence type="ECO:0000256" key="1">
    <source>
        <dbReference type="ARBA" id="ARBA00022737"/>
    </source>
</evidence>
<dbReference type="PANTHER" id="PTHR10039">
    <property type="entry name" value="AMELOGENIN"/>
    <property type="match status" value="1"/>
</dbReference>
<dbReference type="Proteomes" id="UP000518752">
    <property type="component" value="Unassembled WGS sequence"/>
</dbReference>
<reference evidence="3 4" key="1">
    <citation type="journal article" date="2020" name="ISME J.">
        <title>Uncovering the hidden diversity of litter-decomposition mechanisms in mushroom-forming fungi.</title>
        <authorList>
            <person name="Floudas D."/>
            <person name="Bentzer J."/>
            <person name="Ahren D."/>
            <person name="Johansson T."/>
            <person name="Persson P."/>
            <person name="Tunlid A."/>
        </authorList>
    </citation>
    <scope>NUCLEOTIDE SEQUENCE [LARGE SCALE GENOMIC DNA]</scope>
    <source>
        <strain evidence="3 4">CBS 406.79</strain>
    </source>
</reference>
<keyword evidence="1" id="KW-0677">Repeat</keyword>
<dbReference type="InterPro" id="IPR056884">
    <property type="entry name" value="NPHP3-like_N"/>
</dbReference>
<feature type="domain" description="Nephrocystin 3-like N-terminal" evidence="2">
    <location>
        <begin position="77"/>
        <end position="187"/>
    </location>
</feature>
<name>A0A8H5I282_9AGAR</name>
<evidence type="ECO:0000313" key="3">
    <source>
        <dbReference type="EMBL" id="KAF5393807.1"/>
    </source>
</evidence>
<accession>A0A8H5I282</accession>
<dbReference type="AlphaFoldDB" id="A0A8H5I282"/>
<dbReference type="EMBL" id="JAACJN010000001">
    <property type="protein sequence ID" value="KAF5393807.1"/>
    <property type="molecule type" value="Genomic_DNA"/>
</dbReference>
<protein>
    <recommendedName>
        <fullName evidence="2">Nephrocystin 3-like N-terminal domain-containing protein</fullName>
    </recommendedName>
</protein>
<evidence type="ECO:0000313" key="4">
    <source>
        <dbReference type="Proteomes" id="UP000518752"/>
    </source>
</evidence>
<dbReference type="InterPro" id="IPR027417">
    <property type="entry name" value="P-loop_NTPase"/>
</dbReference>
<gene>
    <name evidence="3" type="ORF">D9757_000012</name>
</gene>
<dbReference type="OrthoDB" id="2891234at2759"/>
<dbReference type="Pfam" id="PF24883">
    <property type="entry name" value="NPHP3_N"/>
    <property type="match status" value="1"/>
</dbReference>
<dbReference type="Gene3D" id="3.40.50.300">
    <property type="entry name" value="P-loop containing nucleotide triphosphate hydrolases"/>
    <property type="match status" value="1"/>
</dbReference>
<keyword evidence="4" id="KW-1185">Reference proteome</keyword>
<dbReference type="PANTHER" id="PTHR10039:SF14">
    <property type="entry name" value="NACHT DOMAIN-CONTAINING PROTEIN"/>
    <property type="match status" value="1"/>
</dbReference>
<proteinExistence type="predicted"/>
<dbReference type="SUPFAM" id="SSF52540">
    <property type="entry name" value="P-loop containing nucleoside triphosphate hydrolases"/>
    <property type="match status" value="1"/>
</dbReference>
<organism evidence="3 4">
    <name type="scientific">Collybiopsis confluens</name>
    <dbReference type="NCBI Taxonomy" id="2823264"/>
    <lineage>
        <taxon>Eukaryota</taxon>
        <taxon>Fungi</taxon>
        <taxon>Dikarya</taxon>
        <taxon>Basidiomycota</taxon>
        <taxon>Agaricomycotina</taxon>
        <taxon>Agaricomycetes</taxon>
        <taxon>Agaricomycetidae</taxon>
        <taxon>Agaricales</taxon>
        <taxon>Marasmiineae</taxon>
        <taxon>Omphalotaceae</taxon>
        <taxon>Collybiopsis</taxon>
    </lineage>
</organism>
<evidence type="ECO:0000259" key="2">
    <source>
        <dbReference type="Pfam" id="PF24883"/>
    </source>
</evidence>